<name>A0A0A2MP61_9FLAO</name>
<organism evidence="1 2">
    <name type="scientific">Flavobacterium enshiense DK69</name>
    <dbReference type="NCBI Taxonomy" id="1107311"/>
    <lineage>
        <taxon>Bacteria</taxon>
        <taxon>Pseudomonadati</taxon>
        <taxon>Bacteroidota</taxon>
        <taxon>Flavobacteriia</taxon>
        <taxon>Flavobacteriales</taxon>
        <taxon>Flavobacteriaceae</taxon>
        <taxon>Flavobacterium</taxon>
    </lineage>
</organism>
<dbReference type="EMBL" id="JRLZ01000016">
    <property type="protein sequence ID" value="KGO94472.1"/>
    <property type="molecule type" value="Genomic_DNA"/>
</dbReference>
<gene>
    <name evidence="1" type="ORF">Q767_12955</name>
</gene>
<accession>A0A0A2MP61</accession>
<dbReference type="AlphaFoldDB" id="A0A0A2MP61"/>
<reference evidence="2" key="1">
    <citation type="submission" date="2013-09" db="EMBL/GenBank/DDBJ databases">
        <authorList>
            <person name="Zeng Z."/>
            <person name="Chen C."/>
        </authorList>
    </citation>
    <scope>NUCLEOTIDE SEQUENCE [LARGE SCALE GENOMIC DNA]</scope>
    <source>
        <strain evidence="2">DK69</strain>
    </source>
</reference>
<reference evidence="1 2" key="2">
    <citation type="journal article" date="2015" name="Stand. Genomic Sci.">
        <title>High quality draft genomic sequence of Flavobacterium enshiense DK69(T) and comparison among Flavobacterium genomes.</title>
        <authorList>
            <person name="Zeng Z."/>
            <person name="Chen C."/>
            <person name="Du H."/>
            <person name="Wang G."/>
            <person name="Li M."/>
        </authorList>
    </citation>
    <scope>NUCLEOTIDE SEQUENCE [LARGE SCALE GENOMIC DNA]</scope>
    <source>
        <strain evidence="1 2">DK69</strain>
    </source>
</reference>
<comment type="caution">
    <text evidence="1">The sequence shown here is derived from an EMBL/GenBank/DDBJ whole genome shotgun (WGS) entry which is preliminary data.</text>
</comment>
<protein>
    <submittedName>
        <fullName evidence="1">Uncharacterized protein</fullName>
    </submittedName>
</protein>
<proteinExistence type="predicted"/>
<evidence type="ECO:0000313" key="2">
    <source>
        <dbReference type="Proteomes" id="UP000030149"/>
    </source>
</evidence>
<sequence length="72" mass="8345">MHNTLVYGEFPVEKLERIFPNIRVDIDPISSLMAKVTINYSDHCHEDPMAIAYEMGKFVQSLIYHAKFTQLS</sequence>
<evidence type="ECO:0000313" key="1">
    <source>
        <dbReference type="EMBL" id="KGO94472.1"/>
    </source>
</evidence>
<keyword evidence="2" id="KW-1185">Reference proteome</keyword>
<dbReference type="PATRIC" id="fig|1107311.5.peg.1111"/>
<dbReference type="Proteomes" id="UP000030149">
    <property type="component" value="Unassembled WGS sequence"/>
</dbReference>